<dbReference type="Proteomes" id="UP000799429">
    <property type="component" value="Unassembled WGS sequence"/>
</dbReference>
<gene>
    <name evidence="2" type="ORF">M501DRAFT_991720</name>
</gene>
<feature type="region of interest" description="Disordered" evidence="1">
    <location>
        <begin position="687"/>
        <end position="772"/>
    </location>
</feature>
<feature type="compositionally biased region" description="Polar residues" evidence="1">
    <location>
        <begin position="182"/>
        <end position="200"/>
    </location>
</feature>
<dbReference type="EMBL" id="MU006094">
    <property type="protein sequence ID" value="KAF2839706.1"/>
    <property type="molecule type" value="Genomic_DNA"/>
</dbReference>
<feature type="compositionally biased region" description="Polar residues" evidence="1">
    <location>
        <begin position="387"/>
        <end position="396"/>
    </location>
</feature>
<protein>
    <submittedName>
        <fullName evidence="2">Uncharacterized protein</fullName>
    </submittedName>
</protein>
<feature type="region of interest" description="Disordered" evidence="1">
    <location>
        <begin position="296"/>
        <end position="366"/>
    </location>
</feature>
<organism evidence="2 3">
    <name type="scientific">Patellaria atrata CBS 101060</name>
    <dbReference type="NCBI Taxonomy" id="1346257"/>
    <lineage>
        <taxon>Eukaryota</taxon>
        <taxon>Fungi</taxon>
        <taxon>Dikarya</taxon>
        <taxon>Ascomycota</taxon>
        <taxon>Pezizomycotina</taxon>
        <taxon>Dothideomycetes</taxon>
        <taxon>Dothideomycetes incertae sedis</taxon>
        <taxon>Patellariales</taxon>
        <taxon>Patellariaceae</taxon>
        <taxon>Patellaria</taxon>
    </lineage>
</organism>
<comment type="caution">
    <text evidence="2">The sequence shown here is derived from an EMBL/GenBank/DDBJ whole genome shotgun (WGS) entry which is preliminary data.</text>
</comment>
<sequence>MGKGKKKGKSKKSKAKQTVSEDPQDIQRKDSPSQTLETPPSPVSAHSYASAIVIPNANAQGQSKGKQKAQEHRSGRIPSNPPPSYFLQAARLARLKWHEYISAITGNYTTCLKEIVIRSLVEEVLTDPEDPGLDEIIERFKALLDLVSTAEQRKISTNGIYSTNTRATHTIDALNPKGASSVGLSTTRPNKSTAGSDPSFSSPITGLKTRLLEFQKHVAEKLLHDAEQLRLKQVKKLELVSNLSKEVSNLYQIVCTLLEETETVEHSLDKVDDFPTKGNFLDTINSIQDLAIANSHQLESEDNTDTSSYISTSRTMGTNPGSSGTQEDYAVSPKHTTSSNSFRHDILSTPKQSHTPARSHKLADNISENKINQLTIAGQKRVDSVASLKNTSPSRSSDIDKEELPGPNRRTKYSETYSSPSGSLSLAGNTLTEKLVVRGSTKISSTNNSHSDTPKQHPGPSITKGNPTLPSLPPMTHFDTENVSSKISISSHSLALVPPPPAKPSPDILASSPSSLWCSLPTAQVEISTTERRSSDVSVPPSSMPPSRPPEVQFEYSAVAVQGFREATLREARSLSTTRSDTPKVDPELSALSPSLPSVQSSKPHLGGSPIAEEAFQGQAYIGFSLPSSFELGKSTPIEKAISGCKTETSSRRTSSHTIELVDGPGEINIDSTEPYLSSTIQVEGSTMANSEHDVPISLPSFPPVSIATGHPEVSTTPELVSQEPPSTGPSSSSLPPASITMSYPEGSTTPELVSQEPPSARPSSPSLPEPGVFANEQKELILDTISSSSPSHDTEKAPEPKEIWVHFTGPELPKLIPYEGLTTGEQLKETWVHFTGPELPNLVRFEGLTEAEKILDVTIWERPSPPLRLPSPPINGPTILEQTSQETTIAEPDSMSADQFEVSSTTKPSFDISSLSPPPVWHVLPESQFVVSTAQEKAESELQYTTANCDSNGDMEQFEGQPNQKMLKGKLVEHHSPSITRFGFPSKSFDIIISGPSFPSLRLPSIPFGISTIAEQASKGTVELFSSPPFSQVKDLHVHLEVIPSDPDCCLRMEKDSPFWIIVASLLLGQSA</sequence>
<evidence type="ECO:0000313" key="3">
    <source>
        <dbReference type="Proteomes" id="UP000799429"/>
    </source>
</evidence>
<feature type="region of interest" description="Disordered" evidence="1">
    <location>
        <begin position="383"/>
        <end position="429"/>
    </location>
</feature>
<feature type="compositionally biased region" description="Polar residues" evidence="1">
    <location>
        <begin position="740"/>
        <end position="753"/>
    </location>
</feature>
<keyword evidence="3" id="KW-1185">Reference proteome</keyword>
<feature type="compositionally biased region" description="Basic residues" evidence="1">
    <location>
        <begin position="1"/>
        <end position="15"/>
    </location>
</feature>
<feature type="region of interest" description="Disordered" evidence="1">
    <location>
        <begin position="527"/>
        <end position="549"/>
    </location>
</feature>
<dbReference type="AlphaFoldDB" id="A0A9P4SBQ7"/>
<proteinExistence type="predicted"/>
<feature type="compositionally biased region" description="Polar residues" evidence="1">
    <location>
        <begin position="414"/>
        <end position="429"/>
    </location>
</feature>
<feature type="region of interest" description="Disordered" evidence="1">
    <location>
        <begin position="1"/>
        <end position="84"/>
    </location>
</feature>
<evidence type="ECO:0000256" key="1">
    <source>
        <dbReference type="SAM" id="MobiDB-lite"/>
    </source>
</evidence>
<name>A0A9P4SBQ7_9PEZI</name>
<evidence type="ECO:0000313" key="2">
    <source>
        <dbReference type="EMBL" id="KAF2839706.1"/>
    </source>
</evidence>
<feature type="compositionally biased region" description="Low complexity" evidence="1">
    <location>
        <begin position="755"/>
        <end position="771"/>
    </location>
</feature>
<feature type="region of interest" description="Disordered" evidence="1">
    <location>
        <begin position="441"/>
        <end position="479"/>
    </location>
</feature>
<reference evidence="2" key="1">
    <citation type="journal article" date="2020" name="Stud. Mycol.">
        <title>101 Dothideomycetes genomes: a test case for predicting lifestyles and emergence of pathogens.</title>
        <authorList>
            <person name="Haridas S."/>
            <person name="Albert R."/>
            <person name="Binder M."/>
            <person name="Bloem J."/>
            <person name="Labutti K."/>
            <person name="Salamov A."/>
            <person name="Andreopoulos B."/>
            <person name="Baker S."/>
            <person name="Barry K."/>
            <person name="Bills G."/>
            <person name="Bluhm B."/>
            <person name="Cannon C."/>
            <person name="Castanera R."/>
            <person name="Culley D."/>
            <person name="Daum C."/>
            <person name="Ezra D."/>
            <person name="Gonzalez J."/>
            <person name="Henrissat B."/>
            <person name="Kuo A."/>
            <person name="Liang C."/>
            <person name="Lipzen A."/>
            <person name="Lutzoni F."/>
            <person name="Magnuson J."/>
            <person name="Mondo S."/>
            <person name="Nolan M."/>
            <person name="Ohm R."/>
            <person name="Pangilinan J."/>
            <person name="Park H.-J."/>
            <person name="Ramirez L."/>
            <person name="Alfaro M."/>
            <person name="Sun H."/>
            <person name="Tritt A."/>
            <person name="Yoshinaga Y."/>
            <person name="Zwiers L.-H."/>
            <person name="Turgeon B."/>
            <person name="Goodwin S."/>
            <person name="Spatafora J."/>
            <person name="Crous P."/>
            <person name="Grigoriev I."/>
        </authorList>
    </citation>
    <scope>NUCLEOTIDE SEQUENCE</scope>
    <source>
        <strain evidence="2">CBS 101060</strain>
    </source>
</reference>
<feature type="region of interest" description="Disordered" evidence="1">
    <location>
        <begin position="572"/>
        <end position="607"/>
    </location>
</feature>
<accession>A0A9P4SBQ7</accession>
<feature type="compositionally biased region" description="Low complexity" evidence="1">
    <location>
        <begin position="722"/>
        <end position="739"/>
    </location>
</feature>
<feature type="compositionally biased region" description="Polar residues" evidence="1">
    <location>
        <begin position="305"/>
        <end position="326"/>
    </location>
</feature>
<feature type="region of interest" description="Disordered" evidence="1">
    <location>
        <begin position="178"/>
        <end position="200"/>
    </location>
</feature>
<feature type="compositionally biased region" description="Low complexity" evidence="1">
    <location>
        <begin position="588"/>
        <end position="604"/>
    </location>
</feature>
<feature type="compositionally biased region" description="Polar residues" evidence="1">
    <location>
        <begin position="441"/>
        <end position="451"/>
    </location>
</feature>